<keyword evidence="1" id="KW-0732">Signal</keyword>
<evidence type="ECO:0000313" key="3">
    <source>
        <dbReference type="Proteomes" id="UP000326903"/>
    </source>
</evidence>
<name>A0A5J5IJW4_9BACT</name>
<dbReference type="EMBL" id="VYQF01000001">
    <property type="protein sequence ID" value="KAA9040818.1"/>
    <property type="molecule type" value="Genomic_DNA"/>
</dbReference>
<keyword evidence="3" id="KW-1185">Reference proteome</keyword>
<comment type="caution">
    <text evidence="2">The sequence shown here is derived from an EMBL/GenBank/DDBJ whole genome shotgun (WGS) entry which is preliminary data.</text>
</comment>
<organism evidence="2 3">
    <name type="scientific">Ginsengibacter hankyongi</name>
    <dbReference type="NCBI Taxonomy" id="2607284"/>
    <lineage>
        <taxon>Bacteria</taxon>
        <taxon>Pseudomonadati</taxon>
        <taxon>Bacteroidota</taxon>
        <taxon>Chitinophagia</taxon>
        <taxon>Chitinophagales</taxon>
        <taxon>Chitinophagaceae</taxon>
        <taxon>Ginsengibacter</taxon>
    </lineage>
</organism>
<reference evidence="2 3" key="1">
    <citation type="submission" date="2019-09" db="EMBL/GenBank/DDBJ databases">
        <title>Draft genome sequence of Ginsengibacter sp. BR5-29.</title>
        <authorList>
            <person name="Im W.-T."/>
        </authorList>
    </citation>
    <scope>NUCLEOTIDE SEQUENCE [LARGE SCALE GENOMIC DNA]</scope>
    <source>
        <strain evidence="2 3">BR5-29</strain>
    </source>
</reference>
<sequence>MLHRTLLYTFLIFLLLHVIAQTSFAQTDAGNRDSIFHEYIENYNDLLTFKMSLGSKEDGFDLENTSRYKIRSNNKTKLNAGINYRWLAFSLTFAPNLFNENVDHNIKGETKSFGFGFSSNFHHIIQKINYSRVKGYYLDNTNAFDPTWKAGDPYIHLPGLIFRSFSGQTAYKFNDNFSFNAINSQTERQVKSAGTFLPSVSYQHFVVKDPTPLPGQSSSQKSKTLEVVFSPGYYYTLVTPSHLYASAGVSPGIGFSRTKLLTRESSGNAGTIYKRTVYQVESVLTFGYDSRRFFTGIQITTGAYGYSHTNGDYAILPQRGSGSLFIGYRFNAPKKLTAAMDKAEKLAADKLQELKEKVQQ</sequence>
<gene>
    <name evidence="2" type="ORF">FW778_01900</name>
</gene>
<protein>
    <submittedName>
        <fullName evidence="2">DUF4421 domain-containing protein</fullName>
    </submittedName>
</protein>
<feature type="signal peptide" evidence="1">
    <location>
        <begin position="1"/>
        <end position="25"/>
    </location>
</feature>
<accession>A0A5J5IJW4</accession>
<proteinExistence type="predicted"/>
<dbReference type="RefSeq" id="WP_150412906.1">
    <property type="nucleotide sequence ID" value="NZ_VYQF01000001.1"/>
</dbReference>
<dbReference type="AlphaFoldDB" id="A0A5J5IJW4"/>
<evidence type="ECO:0000256" key="1">
    <source>
        <dbReference type="SAM" id="SignalP"/>
    </source>
</evidence>
<feature type="chain" id="PRO_5023846166" evidence="1">
    <location>
        <begin position="26"/>
        <end position="360"/>
    </location>
</feature>
<evidence type="ECO:0000313" key="2">
    <source>
        <dbReference type="EMBL" id="KAA9040818.1"/>
    </source>
</evidence>
<dbReference type="Pfam" id="PF14391">
    <property type="entry name" value="DUF4421"/>
    <property type="match status" value="1"/>
</dbReference>
<dbReference type="InterPro" id="IPR025535">
    <property type="entry name" value="DUF4421"/>
</dbReference>
<dbReference type="Proteomes" id="UP000326903">
    <property type="component" value="Unassembled WGS sequence"/>
</dbReference>